<comment type="caution">
    <text evidence="4">The sequence shown here is derived from an EMBL/GenBank/DDBJ whole genome shotgun (WGS) entry which is preliminary data.</text>
</comment>
<dbReference type="OrthoDB" id="1749397at2759"/>
<keyword evidence="1" id="KW-0812">Transmembrane</keyword>
<feature type="transmembrane region" description="Helical" evidence="1">
    <location>
        <begin position="215"/>
        <end position="235"/>
    </location>
</feature>
<evidence type="ECO:0000313" key="5">
    <source>
        <dbReference type="Proteomes" id="UP000257109"/>
    </source>
</evidence>
<name>A0A371G3B1_MUCPR</name>
<organism evidence="4 5">
    <name type="scientific">Mucuna pruriens</name>
    <name type="common">Velvet bean</name>
    <name type="synonym">Dolichos pruriens</name>
    <dbReference type="NCBI Taxonomy" id="157652"/>
    <lineage>
        <taxon>Eukaryota</taxon>
        <taxon>Viridiplantae</taxon>
        <taxon>Streptophyta</taxon>
        <taxon>Embryophyta</taxon>
        <taxon>Tracheophyta</taxon>
        <taxon>Spermatophyta</taxon>
        <taxon>Magnoliopsida</taxon>
        <taxon>eudicotyledons</taxon>
        <taxon>Gunneridae</taxon>
        <taxon>Pentapetalae</taxon>
        <taxon>rosids</taxon>
        <taxon>fabids</taxon>
        <taxon>Fabales</taxon>
        <taxon>Fabaceae</taxon>
        <taxon>Papilionoideae</taxon>
        <taxon>50 kb inversion clade</taxon>
        <taxon>NPAAA clade</taxon>
        <taxon>indigoferoid/millettioid clade</taxon>
        <taxon>Phaseoleae</taxon>
        <taxon>Mucuna</taxon>
    </lineage>
</organism>
<gene>
    <name evidence="4" type="ORF">CR513_33831</name>
</gene>
<evidence type="ECO:0000259" key="3">
    <source>
        <dbReference type="Pfam" id="PF25597"/>
    </source>
</evidence>
<feature type="domain" description="Reverse transcriptase Ty1/copia-type" evidence="2">
    <location>
        <begin position="162"/>
        <end position="238"/>
    </location>
</feature>
<sequence length="238" mass="26973">MYHVPPKVFGCVCFVHDVSPGRDKLSARAIKCVFLGYSRLQKGYKCYSPSTKRHYMSTDVTFFEETMFFTKDDCDSIQQALPIPYLSPTESSSLETHNQEILQPSFSVHSQAELSPPSIYHHLSPSYFSFVSSVSSITIPKFVCEALDHPGWRQAMIFEIGTWELVPLPLGKKVVGCRWGFVIKVAPNGIVDCLKAWFVAKEYTQVYGLEYGDTFSLVAITTIYLLFAMAVIHHWPLH</sequence>
<evidence type="ECO:0000259" key="2">
    <source>
        <dbReference type="Pfam" id="PF07727"/>
    </source>
</evidence>
<dbReference type="AlphaFoldDB" id="A0A371G3B1"/>
<evidence type="ECO:0000256" key="1">
    <source>
        <dbReference type="SAM" id="Phobius"/>
    </source>
</evidence>
<accession>A0A371G3B1</accession>
<dbReference type="Proteomes" id="UP000257109">
    <property type="component" value="Unassembled WGS sequence"/>
</dbReference>
<keyword evidence="1" id="KW-1133">Transmembrane helix</keyword>
<feature type="non-terminal residue" evidence="4">
    <location>
        <position position="1"/>
    </location>
</feature>
<dbReference type="Pfam" id="PF07727">
    <property type="entry name" value="RVT_2"/>
    <property type="match status" value="1"/>
</dbReference>
<proteinExistence type="predicted"/>
<keyword evidence="1" id="KW-0472">Membrane</keyword>
<keyword evidence="5" id="KW-1185">Reference proteome</keyword>
<dbReference type="EMBL" id="QJKJ01006886">
    <property type="protein sequence ID" value="RDX85032.1"/>
    <property type="molecule type" value="Genomic_DNA"/>
</dbReference>
<protein>
    <submittedName>
        <fullName evidence="4">Uncharacterized protein</fullName>
    </submittedName>
</protein>
<dbReference type="InterPro" id="IPR057670">
    <property type="entry name" value="SH3_retrovirus"/>
</dbReference>
<evidence type="ECO:0000313" key="4">
    <source>
        <dbReference type="EMBL" id="RDX85032.1"/>
    </source>
</evidence>
<dbReference type="Pfam" id="PF25597">
    <property type="entry name" value="SH3_retrovirus"/>
    <property type="match status" value="1"/>
</dbReference>
<dbReference type="InterPro" id="IPR013103">
    <property type="entry name" value="RVT_2"/>
</dbReference>
<reference evidence="4" key="1">
    <citation type="submission" date="2018-05" db="EMBL/GenBank/DDBJ databases">
        <title>Draft genome of Mucuna pruriens seed.</title>
        <authorList>
            <person name="Nnadi N.E."/>
            <person name="Vos R."/>
            <person name="Hasami M.H."/>
            <person name="Devisetty U.K."/>
            <person name="Aguiy J.C."/>
        </authorList>
    </citation>
    <scope>NUCLEOTIDE SEQUENCE [LARGE SCALE GENOMIC DNA]</scope>
    <source>
        <strain evidence="4">JCA_2017</strain>
    </source>
</reference>
<feature type="domain" description="Retroviral polymerase SH3-like" evidence="3">
    <location>
        <begin position="11"/>
        <end position="73"/>
    </location>
</feature>